<comment type="similarity">
    <text evidence="1">Belongs to the cycloisomerase 2 family.</text>
</comment>
<dbReference type="SUPFAM" id="SSF51004">
    <property type="entry name" value="C-terminal (heme d1) domain of cytochrome cd1-nitrite reductase"/>
    <property type="match status" value="1"/>
</dbReference>
<dbReference type="GO" id="GO:0017057">
    <property type="term" value="F:6-phosphogluconolactonase activity"/>
    <property type="evidence" value="ECO:0007669"/>
    <property type="project" value="TreeGrafter"/>
</dbReference>
<accession>A0A9D1AAK2</accession>
<evidence type="ECO:0000313" key="2">
    <source>
        <dbReference type="EMBL" id="HIR13100.1"/>
    </source>
</evidence>
<evidence type="ECO:0000256" key="1">
    <source>
        <dbReference type="ARBA" id="ARBA00005564"/>
    </source>
</evidence>
<gene>
    <name evidence="2" type="ORF">IAB31_04140</name>
</gene>
<reference evidence="2" key="1">
    <citation type="submission" date="2020-10" db="EMBL/GenBank/DDBJ databases">
        <authorList>
            <person name="Gilroy R."/>
        </authorList>
    </citation>
    <scope>NUCLEOTIDE SEQUENCE</scope>
    <source>
        <strain evidence="2">ChiSjej4B22-8148</strain>
    </source>
</reference>
<reference evidence="2" key="2">
    <citation type="journal article" date="2021" name="PeerJ">
        <title>Extensive microbial diversity within the chicken gut microbiome revealed by metagenomics and culture.</title>
        <authorList>
            <person name="Gilroy R."/>
            <person name="Ravi A."/>
            <person name="Getino M."/>
            <person name="Pursley I."/>
            <person name="Horton D.L."/>
            <person name="Alikhan N.F."/>
            <person name="Baker D."/>
            <person name="Gharbi K."/>
            <person name="Hall N."/>
            <person name="Watson M."/>
            <person name="Adriaenssens E.M."/>
            <person name="Foster-Nyarko E."/>
            <person name="Jarju S."/>
            <person name="Secka A."/>
            <person name="Antonio M."/>
            <person name="Oren A."/>
            <person name="Chaudhuri R.R."/>
            <person name="La Ragione R."/>
            <person name="Hildebrand F."/>
            <person name="Pallen M.J."/>
        </authorList>
    </citation>
    <scope>NUCLEOTIDE SEQUENCE</scope>
    <source>
        <strain evidence="2">ChiSjej4B22-8148</strain>
    </source>
</reference>
<comment type="caution">
    <text evidence="2">The sequence shown here is derived from an EMBL/GenBank/DDBJ whole genome shotgun (WGS) entry which is preliminary data.</text>
</comment>
<evidence type="ECO:0000313" key="3">
    <source>
        <dbReference type="Proteomes" id="UP000886757"/>
    </source>
</evidence>
<dbReference type="PANTHER" id="PTHR30344:SF1">
    <property type="entry name" value="6-PHOSPHOGLUCONOLACTONASE"/>
    <property type="match status" value="1"/>
</dbReference>
<protein>
    <submittedName>
        <fullName evidence="2">Beta-propeller fold lactonase family protein</fullName>
    </submittedName>
</protein>
<dbReference type="InterPro" id="IPR019405">
    <property type="entry name" value="Lactonase_7-beta_prop"/>
</dbReference>
<dbReference type="EMBL" id="DVGK01000050">
    <property type="protein sequence ID" value="HIR13100.1"/>
    <property type="molecule type" value="Genomic_DNA"/>
</dbReference>
<dbReference type="Proteomes" id="UP000886757">
    <property type="component" value="Unassembled WGS sequence"/>
</dbReference>
<name>A0A9D1AAK2_9FIRM</name>
<proteinExistence type="inferred from homology"/>
<dbReference type="InterPro" id="IPR015943">
    <property type="entry name" value="WD40/YVTN_repeat-like_dom_sf"/>
</dbReference>
<dbReference type="InterPro" id="IPR011048">
    <property type="entry name" value="Haem_d1_sf"/>
</dbReference>
<dbReference type="AlphaFoldDB" id="A0A9D1AAK2"/>
<organism evidence="2 3">
    <name type="scientific">Candidatus Choladousia intestinavium</name>
    <dbReference type="NCBI Taxonomy" id="2840727"/>
    <lineage>
        <taxon>Bacteria</taxon>
        <taxon>Bacillati</taxon>
        <taxon>Bacillota</taxon>
        <taxon>Clostridia</taxon>
        <taxon>Lachnospirales</taxon>
        <taxon>Lachnospiraceae</taxon>
        <taxon>Lachnospiraceae incertae sedis</taxon>
        <taxon>Candidatus Choladousia</taxon>
    </lineage>
</organism>
<dbReference type="Pfam" id="PF10282">
    <property type="entry name" value="Lactonase"/>
    <property type="match status" value="2"/>
</dbReference>
<dbReference type="InterPro" id="IPR050282">
    <property type="entry name" value="Cycloisomerase_2"/>
</dbReference>
<sequence>MKYAYIGTWKNVKSKLPGKVLVFKEAPNGKMKKIQEVILEESVSKIRVDQKKGLLFASLEAREGRDGSCGGEICIFQIEDDGTLNQCQKLPSLGAYPIDFSMTDDFLAIVNHGSTTGRICRTRQSSDGKPEVYWEYDEASLVLYERTKEGRPERFLDRYKFTGSGKIPFFQESAAPHSISYIPETGLFLVPCRGTDETVLFRAERQKLVKQGVLKAKTGQGPRNAAAAKNGRDIYIVGEIEALVSRYTFPETEPVQTESVVTEESAAACSDNPCSFEAPHPSDLQISRDEKWIYVLTRSTESLSVFSK</sequence>
<dbReference type="Gene3D" id="2.130.10.10">
    <property type="entry name" value="YVTN repeat-like/Quinoprotein amine dehydrogenase"/>
    <property type="match status" value="1"/>
</dbReference>
<dbReference type="PANTHER" id="PTHR30344">
    <property type="entry name" value="6-PHOSPHOGLUCONOLACTONASE-RELATED"/>
    <property type="match status" value="1"/>
</dbReference>